<comment type="caution">
    <text evidence="5">The sequence shown here is derived from an EMBL/GenBank/DDBJ whole genome shotgun (WGS) entry which is preliminary data.</text>
</comment>
<dbReference type="SMART" id="SM00318">
    <property type="entry name" value="SNc"/>
    <property type="match status" value="1"/>
</dbReference>
<organism evidence="5 6">
    <name type="scientific">Bacillus cereus</name>
    <dbReference type="NCBI Taxonomy" id="1396"/>
    <lineage>
        <taxon>Bacteria</taxon>
        <taxon>Bacillati</taxon>
        <taxon>Bacillota</taxon>
        <taxon>Bacilli</taxon>
        <taxon>Bacillales</taxon>
        <taxon>Bacillaceae</taxon>
        <taxon>Bacillus</taxon>
        <taxon>Bacillus cereus group</taxon>
    </lineage>
</organism>
<evidence type="ECO:0000313" key="5">
    <source>
        <dbReference type="EMBL" id="KAB2446025.1"/>
    </source>
</evidence>
<dbReference type="Gene3D" id="2.40.50.90">
    <property type="match status" value="1"/>
</dbReference>
<reference evidence="5 6" key="1">
    <citation type="submission" date="2019-10" db="EMBL/GenBank/DDBJ databases">
        <title>Bacillus from the desert of Cuatro Cinegas, Coahuila.</title>
        <authorList>
            <person name="Olmedo-Alvarez G."/>
            <person name="Saldana S."/>
            <person name="Barcelo D."/>
        </authorList>
    </citation>
    <scope>NUCLEOTIDE SEQUENCE [LARGE SCALE GENOMIC DNA]</scope>
    <source>
        <strain evidence="5 6">CH316_11T</strain>
    </source>
</reference>
<evidence type="ECO:0000256" key="2">
    <source>
        <dbReference type="ARBA" id="ARBA00022759"/>
    </source>
</evidence>
<dbReference type="GO" id="GO:0004519">
    <property type="term" value="F:endonuclease activity"/>
    <property type="evidence" value="ECO:0007669"/>
    <property type="project" value="UniProtKB-KW"/>
</dbReference>
<name>A0AAN5XIX9_BACCE</name>
<dbReference type="PANTHER" id="PTHR12302">
    <property type="entry name" value="EBNA2 BINDING PROTEIN P100"/>
    <property type="match status" value="1"/>
</dbReference>
<keyword evidence="2" id="KW-0255">Endonuclease</keyword>
<dbReference type="SUPFAM" id="SSF50199">
    <property type="entry name" value="Staphylococcal nuclease"/>
    <property type="match status" value="1"/>
</dbReference>
<keyword evidence="3" id="KW-0378">Hydrolase</keyword>
<sequence>MNKFLQKSIAIMFITIIFMLDLPTVSAQVYTAKVQKVVDGDTVRLNHPILGSRNVRLLSIDTPETNFQGRNQGSHAYAATNYLSQLLPVGTTIKIELGTEPKDQFGRLLAHIYKSDLDINKEMIRKGYAVTYFIYPNLSHFGEYQNVLVQAKNQKQGIWNPNSPLEELPFEFRNRISHRAPTKWVVDSHTKEVFAPNKYLSVPIERRIFFMSEQEARASLDELIDK</sequence>
<dbReference type="InterPro" id="IPR016071">
    <property type="entry name" value="Staphylococal_nuclease_OB-fold"/>
</dbReference>
<evidence type="ECO:0000256" key="1">
    <source>
        <dbReference type="ARBA" id="ARBA00022722"/>
    </source>
</evidence>
<evidence type="ECO:0000313" key="6">
    <source>
        <dbReference type="Proteomes" id="UP000461739"/>
    </source>
</evidence>
<gene>
    <name evidence="5" type="ORF">F8165_28225</name>
</gene>
<dbReference type="Proteomes" id="UP000461739">
    <property type="component" value="Unassembled WGS sequence"/>
</dbReference>
<dbReference type="Pfam" id="PF00565">
    <property type="entry name" value="SNase"/>
    <property type="match status" value="1"/>
</dbReference>
<protein>
    <submittedName>
        <fullName evidence="5">Thermonuclease family protein</fullName>
    </submittedName>
</protein>
<dbReference type="EMBL" id="WBPI01000027">
    <property type="protein sequence ID" value="KAB2446025.1"/>
    <property type="molecule type" value="Genomic_DNA"/>
</dbReference>
<evidence type="ECO:0000259" key="4">
    <source>
        <dbReference type="PROSITE" id="PS50830"/>
    </source>
</evidence>
<proteinExistence type="predicted"/>
<feature type="domain" description="TNase-like" evidence="4">
    <location>
        <begin position="28"/>
        <end position="161"/>
    </location>
</feature>
<dbReference type="RefSeq" id="WP_071729500.1">
    <property type="nucleotide sequence ID" value="NZ_WBPA01000004.1"/>
</dbReference>
<dbReference type="PROSITE" id="PS50830">
    <property type="entry name" value="TNASE_3"/>
    <property type="match status" value="1"/>
</dbReference>
<dbReference type="InterPro" id="IPR002071">
    <property type="entry name" value="Thermonucl_AS"/>
</dbReference>
<dbReference type="InterPro" id="IPR035437">
    <property type="entry name" value="SNase_OB-fold_sf"/>
</dbReference>
<keyword evidence="1" id="KW-0540">Nuclease</keyword>
<dbReference type="GO" id="GO:0016787">
    <property type="term" value="F:hydrolase activity"/>
    <property type="evidence" value="ECO:0007669"/>
    <property type="project" value="UniProtKB-KW"/>
</dbReference>
<accession>A0AAN5XIX9</accession>
<dbReference type="PROSITE" id="PS01123">
    <property type="entry name" value="TNASE_1"/>
    <property type="match status" value="1"/>
</dbReference>
<dbReference type="GO" id="GO:0003676">
    <property type="term" value="F:nucleic acid binding"/>
    <property type="evidence" value="ECO:0007669"/>
    <property type="project" value="InterPro"/>
</dbReference>
<dbReference type="AlphaFoldDB" id="A0AAN5XIX9"/>
<dbReference type="PANTHER" id="PTHR12302:SF3">
    <property type="entry name" value="SERINE_THREONINE-PROTEIN KINASE 31"/>
    <property type="match status" value="1"/>
</dbReference>
<evidence type="ECO:0000256" key="3">
    <source>
        <dbReference type="ARBA" id="ARBA00022801"/>
    </source>
</evidence>